<organism evidence="3 4">
    <name type="scientific">Hominibacterium faecale</name>
    <dbReference type="NCBI Taxonomy" id="2839743"/>
    <lineage>
        <taxon>Bacteria</taxon>
        <taxon>Bacillati</taxon>
        <taxon>Bacillota</taxon>
        <taxon>Clostridia</taxon>
        <taxon>Peptostreptococcales</taxon>
        <taxon>Anaerovoracaceae</taxon>
        <taxon>Hominibacterium</taxon>
    </lineage>
</organism>
<evidence type="ECO:0000256" key="1">
    <source>
        <dbReference type="ARBA" id="ARBA00006484"/>
    </source>
</evidence>
<dbReference type="FunFam" id="3.40.50.720:FF:000084">
    <property type="entry name" value="Short-chain dehydrogenase reductase"/>
    <property type="match status" value="1"/>
</dbReference>
<dbReference type="CDD" id="cd05233">
    <property type="entry name" value="SDR_c"/>
    <property type="match status" value="1"/>
</dbReference>
<comment type="similarity">
    <text evidence="1">Belongs to the short-chain dehydrogenases/reductases (SDR) family.</text>
</comment>
<name>A0A9J6QQB4_9FIRM</name>
<proteinExistence type="inferred from homology"/>
<dbReference type="PANTHER" id="PTHR42760">
    <property type="entry name" value="SHORT-CHAIN DEHYDROGENASES/REDUCTASES FAMILY MEMBER"/>
    <property type="match status" value="1"/>
</dbReference>
<keyword evidence="4" id="KW-1185">Reference proteome</keyword>
<dbReference type="InterPro" id="IPR002347">
    <property type="entry name" value="SDR_fam"/>
</dbReference>
<dbReference type="SUPFAM" id="SSF51735">
    <property type="entry name" value="NAD(P)-binding Rossmann-fold domains"/>
    <property type="match status" value="1"/>
</dbReference>
<dbReference type="EMBL" id="JAOSHN010000003">
    <property type="protein sequence ID" value="MCU7378202.1"/>
    <property type="molecule type" value="Genomic_DNA"/>
</dbReference>
<evidence type="ECO:0000313" key="3">
    <source>
        <dbReference type="EMBL" id="MCU7378202.1"/>
    </source>
</evidence>
<evidence type="ECO:0000313" key="4">
    <source>
        <dbReference type="Proteomes" id="UP001065549"/>
    </source>
</evidence>
<dbReference type="AlphaFoldDB" id="A0A9J6QQB4"/>
<dbReference type="RefSeq" id="WP_253019783.1">
    <property type="nucleotide sequence ID" value="NZ_JAJAGH010000008.1"/>
</dbReference>
<dbReference type="Gene3D" id="3.40.50.720">
    <property type="entry name" value="NAD(P)-binding Rossmann-like Domain"/>
    <property type="match status" value="1"/>
</dbReference>
<keyword evidence="2" id="KW-0560">Oxidoreductase</keyword>
<dbReference type="PRINTS" id="PR00081">
    <property type="entry name" value="GDHRDH"/>
</dbReference>
<gene>
    <name evidence="3" type="ORF">OBO34_07520</name>
</gene>
<protein>
    <submittedName>
        <fullName evidence="3">SDR family oxidoreductase</fullName>
    </submittedName>
</protein>
<reference evidence="3" key="1">
    <citation type="submission" date="2022-09" db="EMBL/GenBank/DDBJ databases">
        <title>Culturomic study of gut microbiota in children with autism spectrum disorder.</title>
        <authorList>
            <person name="Efimov B.A."/>
            <person name="Chaplin A.V."/>
            <person name="Sokolova S.R."/>
            <person name="Pikina A.P."/>
            <person name="Korzhanova M."/>
            <person name="Belova V."/>
            <person name="Korostin D."/>
        </authorList>
    </citation>
    <scope>NUCLEOTIDE SEQUENCE</scope>
    <source>
        <strain evidence="3">ASD5510</strain>
    </source>
</reference>
<comment type="caution">
    <text evidence="3">The sequence shown here is derived from an EMBL/GenBank/DDBJ whole genome shotgun (WGS) entry which is preliminary data.</text>
</comment>
<dbReference type="InterPro" id="IPR036291">
    <property type="entry name" value="NAD(P)-bd_dom_sf"/>
</dbReference>
<dbReference type="GO" id="GO:0008206">
    <property type="term" value="P:bile acid metabolic process"/>
    <property type="evidence" value="ECO:0007669"/>
    <property type="project" value="UniProtKB-ARBA"/>
</dbReference>
<sequence length="259" mass="28316">MRYKELEGNVVFITGGTQGIGEAMAREFAREKAKVIINGRRLNDKVRRVAEQTGAKTAMGDLQEPAAAEKVIEEACRHYGKLDVLVCNAAGMSMSPFLESEESSWWQQIKINLTGHMACIRKAIPKMRQRGGGTIVLISSFFGTVGWNNATGYGSSKSGILTMGQYLARAYEKDNIRVCTIVPGVIDTPQLNVDADDLGISLDEVRAMYAKDIAMQRIARPDEIASMAAFMATEAGGRAFSGRHVTVSGGEYRCTPYYL</sequence>
<evidence type="ECO:0000256" key="2">
    <source>
        <dbReference type="ARBA" id="ARBA00023002"/>
    </source>
</evidence>
<accession>A0A9J6QQB4</accession>
<dbReference type="Pfam" id="PF13561">
    <property type="entry name" value="adh_short_C2"/>
    <property type="match status" value="1"/>
</dbReference>
<dbReference type="GO" id="GO:0016616">
    <property type="term" value="F:oxidoreductase activity, acting on the CH-OH group of donors, NAD or NADP as acceptor"/>
    <property type="evidence" value="ECO:0007669"/>
    <property type="project" value="TreeGrafter"/>
</dbReference>
<dbReference type="Proteomes" id="UP001065549">
    <property type="component" value="Unassembled WGS sequence"/>
</dbReference>